<dbReference type="RefSeq" id="WP_147670073.1">
    <property type="nucleotide sequence ID" value="NZ_CP120678.1"/>
</dbReference>
<dbReference type="Pfam" id="PF13408">
    <property type="entry name" value="Zn_ribbon_recom"/>
    <property type="match status" value="1"/>
</dbReference>
<feature type="coiled-coil region" evidence="1">
    <location>
        <begin position="384"/>
        <end position="454"/>
    </location>
</feature>
<dbReference type="InterPro" id="IPR050639">
    <property type="entry name" value="SSR_resolvase"/>
</dbReference>
<dbReference type="PANTHER" id="PTHR30461">
    <property type="entry name" value="DNA-INVERTASE FROM LAMBDOID PROPHAGE"/>
    <property type="match status" value="1"/>
</dbReference>
<evidence type="ECO:0000256" key="1">
    <source>
        <dbReference type="SAM" id="Coils"/>
    </source>
</evidence>
<gene>
    <name evidence="4" type="ORF">P3F81_10350</name>
</gene>
<dbReference type="AlphaFoldDB" id="A0A9Y2AEV0"/>
<dbReference type="GO" id="GO:0003677">
    <property type="term" value="F:DNA binding"/>
    <property type="evidence" value="ECO:0007669"/>
    <property type="project" value="InterPro"/>
</dbReference>
<dbReference type="InterPro" id="IPR025827">
    <property type="entry name" value="Zn_ribbon_recom_dom"/>
</dbReference>
<sequence length="509" mass="59352">MAVYFSRTETIKKVIAYARYSSDHQNPISIEIQIEGIREYCKKNGYEIVATFADEAKSGGGTGKRTNYLKMLDEIKNNLLDFDALIVYRYDRAGRNVHDMKVLEAILLENKKRFISATEKMAETTAGIFHKNIQYAVNEYERGVIGDRSFDGLKSNARDGLHCGGVPPLGYMLDEEQKLIIDVTEAEAVRKIFEMYDDGYGYGNIAARLNEMGYLTKRKLKFKKNSIHDILINEKYQGTYCYNKAYPRDPNGKNNSHKYKDDEDIIRVHDNHPAIIDKEMFARVQERIKLKSRKARESKNNYILRGMIQCRNCGAMLHGDVNRDSKNKSIIRSHYRCPNKKVKACDVKPVNRFILEDFVLELLHKSIFQNANIEQITELINHIIENDEDMLHKIKRYKEALKEQKQQEENLYRSLKYSKSDSMISRITNQIEELSAEQAEFKEKIQVMEEMQQRRFTQEQVQEAIQGLNEYVKANNTQKVKNYLSSYIKKVIVDNEDIEIIFNEENKCA</sequence>
<dbReference type="Gene3D" id="3.90.1750.20">
    <property type="entry name" value="Putative Large Serine Recombinase, Chain B, Domain 2"/>
    <property type="match status" value="1"/>
</dbReference>
<accession>A0A9Y2AEV0</accession>
<evidence type="ECO:0000259" key="3">
    <source>
        <dbReference type="PROSITE" id="PS51737"/>
    </source>
</evidence>
<dbReference type="Pfam" id="PF07508">
    <property type="entry name" value="Recombinase"/>
    <property type="match status" value="1"/>
</dbReference>
<dbReference type="InterPro" id="IPR011109">
    <property type="entry name" value="DNA_bind_recombinase_dom"/>
</dbReference>
<dbReference type="SUPFAM" id="SSF53041">
    <property type="entry name" value="Resolvase-like"/>
    <property type="match status" value="1"/>
</dbReference>
<dbReference type="Gene3D" id="3.40.50.1390">
    <property type="entry name" value="Resolvase, N-terminal catalytic domain"/>
    <property type="match status" value="1"/>
</dbReference>
<evidence type="ECO:0000313" key="4">
    <source>
        <dbReference type="EMBL" id="WIW70285.1"/>
    </source>
</evidence>
<dbReference type="Proteomes" id="UP001243623">
    <property type="component" value="Chromosome"/>
</dbReference>
<reference evidence="4" key="1">
    <citation type="submission" date="2023-03" db="EMBL/GenBank/DDBJ databases">
        <title>Selenobaculum gbiensis gen. nov. sp. nov., a new bacterium isolated from the gut microbiota of IBD patient.</title>
        <authorList>
            <person name="Yeo S."/>
            <person name="Park H."/>
            <person name="Huh C.S."/>
        </authorList>
    </citation>
    <scope>NUCLEOTIDE SEQUENCE</scope>
    <source>
        <strain evidence="4">ICN-92133</strain>
    </source>
</reference>
<dbReference type="Pfam" id="PF00239">
    <property type="entry name" value="Resolvase"/>
    <property type="match status" value="1"/>
</dbReference>
<dbReference type="GO" id="GO:0000150">
    <property type="term" value="F:DNA strand exchange activity"/>
    <property type="evidence" value="ECO:0007669"/>
    <property type="project" value="InterPro"/>
</dbReference>
<evidence type="ECO:0000259" key="2">
    <source>
        <dbReference type="PROSITE" id="PS51736"/>
    </source>
</evidence>
<organism evidence="4 5">
    <name type="scientific">Selenobaculum gibii</name>
    <dbReference type="NCBI Taxonomy" id="3054208"/>
    <lineage>
        <taxon>Bacteria</taxon>
        <taxon>Bacillati</taxon>
        <taxon>Bacillota</taxon>
        <taxon>Negativicutes</taxon>
        <taxon>Selenomonadales</taxon>
        <taxon>Selenomonadaceae</taxon>
        <taxon>Selenobaculum</taxon>
    </lineage>
</organism>
<evidence type="ECO:0000313" key="5">
    <source>
        <dbReference type="Proteomes" id="UP001243623"/>
    </source>
</evidence>
<proteinExistence type="predicted"/>
<feature type="domain" description="Resolvase/invertase-type recombinase catalytic" evidence="2">
    <location>
        <begin position="13"/>
        <end position="160"/>
    </location>
</feature>
<protein>
    <submittedName>
        <fullName evidence="4">Recombinase family protein</fullName>
    </submittedName>
</protein>
<dbReference type="KEGG" id="sgbi:P3F81_10350"/>
<dbReference type="InterPro" id="IPR006119">
    <property type="entry name" value="Resolv_N"/>
</dbReference>
<dbReference type="PROSITE" id="PS51737">
    <property type="entry name" value="RECOMBINASE_DNA_BIND"/>
    <property type="match status" value="1"/>
</dbReference>
<dbReference type="PROSITE" id="PS51736">
    <property type="entry name" value="RECOMBINASES_3"/>
    <property type="match status" value="1"/>
</dbReference>
<feature type="domain" description="Recombinase" evidence="3">
    <location>
        <begin position="168"/>
        <end position="294"/>
    </location>
</feature>
<keyword evidence="5" id="KW-1185">Reference proteome</keyword>
<dbReference type="EMBL" id="CP120678">
    <property type="protein sequence ID" value="WIW70285.1"/>
    <property type="molecule type" value="Genomic_DNA"/>
</dbReference>
<dbReference type="CDD" id="cd00338">
    <property type="entry name" value="Ser_Recombinase"/>
    <property type="match status" value="1"/>
</dbReference>
<dbReference type="InterPro" id="IPR038109">
    <property type="entry name" value="DNA_bind_recomb_sf"/>
</dbReference>
<dbReference type="PANTHER" id="PTHR30461:SF23">
    <property type="entry name" value="DNA RECOMBINASE-RELATED"/>
    <property type="match status" value="1"/>
</dbReference>
<dbReference type="SMART" id="SM00857">
    <property type="entry name" value="Resolvase"/>
    <property type="match status" value="1"/>
</dbReference>
<keyword evidence="1" id="KW-0175">Coiled coil</keyword>
<name>A0A9Y2AEV0_9FIRM</name>
<dbReference type="InterPro" id="IPR036162">
    <property type="entry name" value="Resolvase-like_N_sf"/>
</dbReference>